<evidence type="ECO:0000256" key="3">
    <source>
        <dbReference type="ARBA" id="ARBA00022679"/>
    </source>
</evidence>
<gene>
    <name evidence="10" type="ORF">ESP62_018990</name>
</gene>
<feature type="transmembrane region" description="Helical" evidence="9">
    <location>
        <begin position="163"/>
        <end position="180"/>
    </location>
</feature>
<feature type="transmembrane region" description="Helical" evidence="9">
    <location>
        <begin position="395"/>
        <end position="416"/>
    </location>
</feature>
<keyword evidence="6 9" id="KW-0472">Membrane</keyword>
<evidence type="ECO:0000256" key="4">
    <source>
        <dbReference type="ARBA" id="ARBA00022692"/>
    </source>
</evidence>
<protein>
    <submittedName>
        <fullName evidence="10">DUF2029 domain-containing protein</fullName>
    </submittedName>
</protein>
<evidence type="ECO:0000256" key="1">
    <source>
        <dbReference type="ARBA" id="ARBA00004651"/>
    </source>
</evidence>
<accession>A0A641AJH5</accession>
<evidence type="ECO:0000256" key="8">
    <source>
        <dbReference type="SAM" id="MobiDB-lite"/>
    </source>
</evidence>
<proteinExistence type="inferred from homology"/>
<keyword evidence="4 9" id="KW-0812">Transmembrane</keyword>
<dbReference type="GO" id="GO:0016758">
    <property type="term" value="F:hexosyltransferase activity"/>
    <property type="evidence" value="ECO:0007669"/>
    <property type="project" value="InterPro"/>
</dbReference>
<dbReference type="GO" id="GO:0005886">
    <property type="term" value="C:plasma membrane"/>
    <property type="evidence" value="ECO:0007669"/>
    <property type="project" value="UniProtKB-SubCell"/>
</dbReference>
<keyword evidence="2" id="KW-1003">Cell membrane</keyword>
<evidence type="ECO:0000256" key="9">
    <source>
        <dbReference type="SAM" id="Phobius"/>
    </source>
</evidence>
<comment type="similarity">
    <text evidence="7">Belongs to the glycosyltransferase 87 family.</text>
</comment>
<dbReference type="AlphaFoldDB" id="A0A641AJH5"/>
<evidence type="ECO:0000256" key="7">
    <source>
        <dbReference type="ARBA" id="ARBA00024033"/>
    </source>
</evidence>
<evidence type="ECO:0000256" key="2">
    <source>
        <dbReference type="ARBA" id="ARBA00022475"/>
    </source>
</evidence>
<dbReference type="Proteomes" id="UP001515100">
    <property type="component" value="Unassembled WGS sequence"/>
</dbReference>
<feature type="region of interest" description="Disordered" evidence="8">
    <location>
        <begin position="424"/>
        <end position="450"/>
    </location>
</feature>
<feature type="transmembrane region" description="Helical" evidence="9">
    <location>
        <begin position="210"/>
        <end position="231"/>
    </location>
</feature>
<feature type="transmembrane region" description="Helical" evidence="9">
    <location>
        <begin position="295"/>
        <end position="318"/>
    </location>
</feature>
<reference evidence="10" key="1">
    <citation type="submission" date="2019-09" db="EMBL/GenBank/DDBJ databases">
        <authorList>
            <person name="Li J."/>
        </authorList>
    </citation>
    <scope>NUCLEOTIDE SEQUENCE [LARGE SCALE GENOMIC DNA]</scope>
    <source>
        <strain evidence="10">NRBC 14897</strain>
    </source>
</reference>
<organism evidence="10 11">
    <name type="scientific">Aeromicrobium fastidiosum</name>
    <dbReference type="NCBI Taxonomy" id="52699"/>
    <lineage>
        <taxon>Bacteria</taxon>
        <taxon>Bacillati</taxon>
        <taxon>Actinomycetota</taxon>
        <taxon>Actinomycetes</taxon>
        <taxon>Propionibacteriales</taxon>
        <taxon>Nocardioidaceae</taxon>
        <taxon>Aeromicrobium</taxon>
    </lineage>
</organism>
<evidence type="ECO:0000313" key="10">
    <source>
        <dbReference type="EMBL" id="KAA1372488.1"/>
    </source>
</evidence>
<dbReference type="EMBL" id="SDPP02000007">
    <property type="protein sequence ID" value="KAA1372488.1"/>
    <property type="molecule type" value="Genomic_DNA"/>
</dbReference>
<feature type="transmembrane region" description="Helical" evidence="9">
    <location>
        <begin position="35"/>
        <end position="55"/>
    </location>
</feature>
<comment type="caution">
    <text evidence="10">The sequence shown here is derived from an EMBL/GenBank/DDBJ whole genome shotgun (WGS) entry which is preliminary data.</text>
</comment>
<sequence>MTDNGPVRRLVTRLRSSSAVAASAVDRFVSPERMLLYPVALLIGSVVVMTAAIALGDMPFIAGGNVVLPDFLAHWTGGRMLLDGDAGVLYDPFAQKVLQTDELGEGPLSWFVSPPFSAYLYVPFAMLDYGTAALAWTVLSAACLVAAGHLVRPFAPRLFRDHARGVYVVLLATQPVFELLGSGQDTGASVLLWVAGIRLLLAGRDVLGGSVLALGLFKPQLFFVVPIVLVVQGRWRALAAWAATAAALALLSVRAVGVDGVVDWAQVLTSDTFHTVVQAAQAWKMQSLPALATTLGLPSSTSGVIAVAAVLVVIGQLWRARSRGVAELPMWMLAMTATVVASPHLVVYDLVVALVPILWIVEHIGSRTTRLSCVALFVLTWTIPVRHVIGGPFEAAWSAIPLTILWVVLARSIGVTGRTVRGPARRWPSRTASQSRVRPATRGSAAGDGT</sequence>
<dbReference type="InterPro" id="IPR018584">
    <property type="entry name" value="GT87"/>
</dbReference>
<feature type="transmembrane region" description="Helical" evidence="9">
    <location>
        <begin position="330"/>
        <end position="359"/>
    </location>
</feature>
<comment type="subcellular location">
    <subcellularLocation>
        <location evidence="1">Cell membrane</location>
        <topology evidence="1">Multi-pass membrane protein</topology>
    </subcellularLocation>
</comment>
<evidence type="ECO:0000313" key="11">
    <source>
        <dbReference type="Proteomes" id="UP001515100"/>
    </source>
</evidence>
<keyword evidence="11" id="KW-1185">Reference proteome</keyword>
<keyword evidence="3" id="KW-0808">Transferase</keyword>
<keyword evidence="5 9" id="KW-1133">Transmembrane helix</keyword>
<feature type="transmembrane region" description="Helical" evidence="9">
    <location>
        <begin position="237"/>
        <end position="256"/>
    </location>
</feature>
<name>A0A641AJH5_9ACTN</name>
<feature type="transmembrane region" description="Helical" evidence="9">
    <location>
        <begin position="129"/>
        <end position="151"/>
    </location>
</feature>
<evidence type="ECO:0000256" key="5">
    <source>
        <dbReference type="ARBA" id="ARBA00022989"/>
    </source>
</evidence>
<dbReference type="Pfam" id="PF09594">
    <property type="entry name" value="GT87"/>
    <property type="match status" value="1"/>
</dbReference>
<evidence type="ECO:0000256" key="6">
    <source>
        <dbReference type="ARBA" id="ARBA00023136"/>
    </source>
</evidence>